<dbReference type="EMBL" id="LNQP01000061">
    <property type="protein sequence ID" value="KSU86896.1"/>
    <property type="molecule type" value="Genomic_DNA"/>
</dbReference>
<keyword evidence="1" id="KW-0472">Membrane</keyword>
<evidence type="ECO:0000256" key="1">
    <source>
        <dbReference type="SAM" id="Phobius"/>
    </source>
</evidence>
<dbReference type="Proteomes" id="UP000053681">
    <property type="component" value="Unassembled WGS sequence"/>
</dbReference>
<dbReference type="InterPro" id="IPR058725">
    <property type="entry name" value="YczF"/>
</dbReference>
<proteinExistence type="predicted"/>
<accession>A0A0V8JJP4</accession>
<keyword evidence="3" id="KW-1185">Reference proteome</keyword>
<keyword evidence="1" id="KW-0812">Transmembrane</keyword>
<dbReference type="Pfam" id="PF26310">
    <property type="entry name" value="YczF"/>
    <property type="match status" value="1"/>
</dbReference>
<comment type="caution">
    <text evidence="2">The sequence shown here is derived from an EMBL/GenBank/DDBJ whole genome shotgun (WGS) entry which is preliminary data.</text>
</comment>
<reference evidence="2 3" key="1">
    <citation type="submission" date="2015-11" db="EMBL/GenBank/DDBJ databases">
        <title>Bacillus caseinolyticus sp nov.</title>
        <authorList>
            <person name="Dastager S.G."/>
            <person name="Mawlankar R."/>
        </authorList>
    </citation>
    <scope>NUCLEOTIDE SEQUENCE [LARGE SCALE GENOMIC DNA]</scope>
    <source>
        <strain evidence="2 3">SGD-V-76</strain>
    </source>
</reference>
<keyword evidence="1" id="KW-1133">Transmembrane helix</keyword>
<protein>
    <submittedName>
        <fullName evidence="2">Uncharacterized protein</fullName>
    </submittedName>
</protein>
<organism evidence="2 3">
    <name type="scientific">Priestia veravalensis</name>
    <dbReference type="NCBI Taxonomy" id="1414648"/>
    <lineage>
        <taxon>Bacteria</taxon>
        <taxon>Bacillati</taxon>
        <taxon>Bacillota</taxon>
        <taxon>Bacilli</taxon>
        <taxon>Bacillales</taxon>
        <taxon>Bacillaceae</taxon>
        <taxon>Priestia</taxon>
    </lineage>
</organism>
<gene>
    <name evidence="2" type="ORF">AS180_16135</name>
</gene>
<sequence length="79" mass="8945">MKIIGIAFLVLSCLIIFSLVIDISQQFTIHEALNNAISPFRVMGIGETFALWLLVFLFLSKHFISPGRTNAKRSRYALM</sequence>
<feature type="transmembrane region" description="Helical" evidence="1">
    <location>
        <begin position="42"/>
        <end position="64"/>
    </location>
</feature>
<name>A0A0V8JJP4_9BACI</name>
<dbReference type="AlphaFoldDB" id="A0A0V8JJP4"/>
<evidence type="ECO:0000313" key="2">
    <source>
        <dbReference type="EMBL" id="KSU86896.1"/>
    </source>
</evidence>
<evidence type="ECO:0000313" key="3">
    <source>
        <dbReference type="Proteomes" id="UP000053681"/>
    </source>
</evidence>